<dbReference type="PIRSF" id="PIRSF001563">
    <property type="entry name" value="Folylpolyglu_synth"/>
    <property type="match status" value="1"/>
</dbReference>
<evidence type="ECO:0000256" key="3">
    <source>
        <dbReference type="ARBA" id="ARBA00005150"/>
    </source>
</evidence>
<dbReference type="EC" id="6.3.2.17" evidence="6"/>
<evidence type="ECO:0000313" key="23">
    <source>
        <dbReference type="EMBL" id="RIJ30516.1"/>
    </source>
</evidence>
<evidence type="ECO:0000256" key="15">
    <source>
        <dbReference type="ARBA" id="ARBA00030592"/>
    </source>
</evidence>
<dbReference type="GO" id="GO:0005737">
    <property type="term" value="C:cytoplasm"/>
    <property type="evidence" value="ECO:0007669"/>
    <property type="project" value="TreeGrafter"/>
</dbReference>
<keyword evidence="13" id="KW-0289">Folate biosynthesis</keyword>
<evidence type="ECO:0000256" key="8">
    <source>
        <dbReference type="ARBA" id="ARBA00022598"/>
    </source>
</evidence>
<gene>
    <name evidence="23" type="ORF">D1223_07780</name>
</gene>
<feature type="domain" description="Mur ligase C-terminal" evidence="22">
    <location>
        <begin position="292"/>
        <end position="406"/>
    </location>
</feature>
<dbReference type="EC" id="6.3.2.12" evidence="5"/>
<keyword evidence="24" id="KW-1185">Reference proteome</keyword>
<comment type="caution">
    <text evidence="23">The sequence shown here is derived from an EMBL/GenBank/DDBJ whole genome shotgun (WGS) entry which is preliminary data.</text>
</comment>
<comment type="catalytic activity">
    <reaction evidence="17">
        <text>(6S)-5,6,7,8-tetrahydrofolyl-(gamma-L-Glu)(n) + L-glutamate + ATP = (6S)-5,6,7,8-tetrahydrofolyl-(gamma-L-Glu)(n+1) + ADP + phosphate + H(+)</text>
        <dbReference type="Rhea" id="RHEA:10580"/>
        <dbReference type="Rhea" id="RHEA-COMP:14738"/>
        <dbReference type="Rhea" id="RHEA-COMP:14740"/>
        <dbReference type="ChEBI" id="CHEBI:15378"/>
        <dbReference type="ChEBI" id="CHEBI:29985"/>
        <dbReference type="ChEBI" id="CHEBI:30616"/>
        <dbReference type="ChEBI" id="CHEBI:43474"/>
        <dbReference type="ChEBI" id="CHEBI:141005"/>
        <dbReference type="ChEBI" id="CHEBI:456216"/>
        <dbReference type="EC" id="6.3.2.17"/>
    </reaction>
</comment>
<dbReference type="Gene3D" id="3.40.1190.10">
    <property type="entry name" value="Mur-like, catalytic domain"/>
    <property type="match status" value="1"/>
</dbReference>
<dbReference type="GO" id="GO:0046872">
    <property type="term" value="F:metal ion binding"/>
    <property type="evidence" value="ECO:0007669"/>
    <property type="project" value="UniProtKB-KW"/>
</dbReference>
<dbReference type="NCBIfam" id="TIGR01499">
    <property type="entry name" value="folC"/>
    <property type="match status" value="1"/>
</dbReference>
<dbReference type="OrthoDB" id="9809356at2"/>
<organism evidence="23 24">
    <name type="scientific">Henriciella mobilis</name>
    <dbReference type="NCBI Taxonomy" id="2305467"/>
    <lineage>
        <taxon>Bacteria</taxon>
        <taxon>Pseudomonadati</taxon>
        <taxon>Pseudomonadota</taxon>
        <taxon>Alphaproteobacteria</taxon>
        <taxon>Hyphomonadales</taxon>
        <taxon>Hyphomonadaceae</taxon>
        <taxon>Henriciella</taxon>
    </lineage>
</organism>
<dbReference type="InterPro" id="IPR001645">
    <property type="entry name" value="Folylpolyglutamate_synth"/>
</dbReference>
<keyword evidence="8 21" id="KW-0436">Ligase</keyword>
<comment type="similarity">
    <text evidence="4 21">Belongs to the folylpolyglutamate synthase family.</text>
</comment>
<dbReference type="AlphaFoldDB" id="A0A399RG14"/>
<dbReference type="InterPro" id="IPR004101">
    <property type="entry name" value="Mur_ligase_C"/>
</dbReference>
<name>A0A399RG14_9PROT</name>
<evidence type="ECO:0000256" key="20">
    <source>
        <dbReference type="ARBA" id="ARBA00049161"/>
    </source>
</evidence>
<protein>
    <recommendedName>
        <fullName evidence="7">Dihydrofolate synthase/folylpolyglutamate synthase</fullName>
        <ecNumber evidence="5">6.3.2.12</ecNumber>
        <ecNumber evidence="6">6.3.2.17</ecNumber>
    </recommendedName>
    <alternativeName>
        <fullName evidence="16">Folylpoly-gamma-glutamate synthetase-dihydrofolate synthetase</fullName>
    </alternativeName>
    <alternativeName>
        <fullName evidence="14">Folylpolyglutamate synthetase</fullName>
    </alternativeName>
    <alternativeName>
        <fullName evidence="15">Tetrahydrofolylpolyglutamate synthase</fullName>
    </alternativeName>
</protein>
<evidence type="ECO:0000256" key="4">
    <source>
        <dbReference type="ARBA" id="ARBA00008276"/>
    </source>
</evidence>
<reference evidence="23 24" key="1">
    <citation type="submission" date="2018-08" db="EMBL/GenBank/DDBJ databases">
        <title>Henriciella mobilis sp. nov., isolated from seawater.</title>
        <authorList>
            <person name="Cheng H."/>
            <person name="Wu Y.-H."/>
            <person name="Xu X.-W."/>
            <person name="Guo L.-L."/>
        </authorList>
    </citation>
    <scope>NUCLEOTIDE SEQUENCE [LARGE SCALE GENOMIC DNA]</scope>
    <source>
        <strain evidence="23 24">JN25</strain>
    </source>
</reference>
<evidence type="ECO:0000256" key="10">
    <source>
        <dbReference type="ARBA" id="ARBA00022741"/>
    </source>
</evidence>
<comment type="pathway">
    <text evidence="2">Cofactor biosynthesis; tetrahydrofolate biosynthesis; 7,8-dihydrofolate from 2-amino-4-hydroxy-6-hydroxymethyl-7,8-dihydropteridine diphosphate and 4-aminobenzoate: step 2/2.</text>
</comment>
<dbReference type="PROSITE" id="PS01012">
    <property type="entry name" value="FOLYLPOLYGLU_SYNT_2"/>
    <property type="match status" value="1"/>
</dbReference>
<dbReference type="GO" id="GO:0008841">
    <property type="term" value="F:dihydrofolate synthase activity"/>
    <property type="evidence" value="ECO:0007669"/>
    <property type="project" value="UniProtKB-EC"/>
</dbReference>
<evidence type="ECO:0000256" key="9">
    <source>
        <dbReference type="ARBA" id="ARBA00022723"/>
    </source>
</evidence>
<dbReference type="SUPFAM" id="SSF53623">
    <property type="entry name" value="MurD-like peptide ligases, catalytic domain"/>
    <property type="match status" value="1"/>
</dbReference>
<dbReference type="PANTHER" id="PTHR11136">
    <property type="entry name" value="FOLYLPOLYGLUTAMATE SYNTHASE-RELATED"/>
    <property type="match status" value="1"/>
</dbReference>
<comment type="catalytic activity">
    <reaction evidence="20">
        <text>7,8-dihydropteroate + L-glutamate + ATP = 7,8-dihydrofolate + ADP + phosphate + H(+)</text>
        <dbReference type="Rhea" id="RHEA:23584"/>
        <dbReference type="ChEBI" id="CHEBI:15378"/>
        <dbReference type="ChEBI" id="CHEBI:17839"/>
        <dbReference type="ChEBI" id="CHEBI:29985"/>
        <dbReference type="ChEBI" id="CHEBI:30616"/>
        <dbReference type="ChEBI" id="CHEBI:43474"/>
        <dbReference type="ChEBI" id="CHEBI:57451"/>
        <dbReference type="ChEBI" id="CHEBI:456216"/>
        <dbReference type="EC" id="6.3.2.12"/>
    </reaction>
</comment>
<dbReference type="SUPFAM" id="SSF53244">
    <property type="entry name" value="MurD-like peptide ligases, peptide-binding domain"/>
    <property type="match status" value="1"/>
</dbReference>
<dbReference type="GO" id="GO:0005524">
    <property type="term" value="F:ATP binding"/>
    <property type="evidence" value="ECO:0007669"/>
    <property type="project" value="UniProtKB-KW"/>
</dbReference>
<keyword evidence="10 21" id="KW-0547">Nucleotide-binding</keyword>
<evidence type="ECO:0000256" key="21">
    <source>
        <dbReference type="PIRNR" id="PIRNR001563"/>
    </source>
</evidence>
<evidence type="ECO:0000256" key="19">
    <source>
        <dbReference type="ARBA" id="ARBA00049035"/>
    </source>
</evidence>
<accession>A0A399RG14</accession>
<comment type="catalytic activity">
    <reaction evidence="19">
        <text>(6R)-5,10-methylenetetrahydrofolyl-(gamma-L-Glu)(n) + L-glutamate + ATP = (6R)-5,10-methylenetetrahydrofolyl-(gamma-L-Glu)(n+1) + ADP + phosphate + H(+)</text>
        <dbReference type="Rhea" id="RHEA:51912"/>
        <dbReference type="Rhea" id="RHEA-COMP:13257"/>
        <dbReference type="Rhea" id="RHEA-COMP:13258"/>
        <dbReference type="ChEBI" id="CHEBI:15378"/>
        <dbReference type="ChEBI" id="CHEBI:29985"/>
        <dbReference type="ChEBI" id="CHEBI:30616"/>
        <dbReference type="ChEBI" id="CHEBI:43474"/>
        <dbReference type="ChEBI" id="CHEBI:136572"/>
        <dbReference type="ChEBI" id="CHEBI:456216"/>
        <dbReference type="EC" id="6.3.2.17"/>
    </reaction>
</comment>
<comment type="pathway">
    <text evidence="3">Cofactor biosynthesis; tetrahydrofolylpolyglutamate biosynthesis.</text>
</comment>
<dbReference type="InterPro" id="IPR036565">
    <property type="entry name" value="Mur-like_cat_sf"/>
</dbReference>
<evidence type="ECO:0000259" key="22">
    <source>
        <dbReference type="Pfam" id="PF02875"/>
    </source>
</evidence>
<dbReference type="RefSeq" id="WP_119375826.1">
    <property type="nucleotide sequence ID" value="NZ_QWFX01000006.1"/>
</dbReference>
<sequence>MIDAQLGVEAALKRFERYNPSDRILALDRLLVVLETLGNPHLDLPPIIHVAGTNGKGSTVAFIRAMAEAAGLTVHTATSPHLVRFNERIRLAGTLISNDYLVDCLERVEAALLGYRPITHFEAAQAASFLAFSETPADLLVLEVGLGGRFDASNVITQAACSVFCPIDLDHQQFLGNTITKIATDKAGILKPGCPAVSAIQGSEAEAALKAEAAKLGTVIDFVTAAEIAAIEPPLGLAGEHQFANAALAAKALKTAGLQGITDDAIQAGAASAHWPARMQRLSPGPVTALANDMPVWLDGGHNPHAGRALAGVLDTLDREEPAKRTMLVSAMLANKDAAGFFAALKRPGLRVFTCPIANNDNSFSPEALAVAARDAGAEAEAHQGFEAAMKAAVRAGAERILICGSLYLAGKVLALNEELPA</sequence>
<dbReference type="InterPro" id="IPR036615">
    <property type="entry name" value="Mur_ligase_C_dom_sf"/>
</dbReference>
<evidence type="ECO:0000256" key="2">
    <source>
        <dbReference type="ARBA" id="ARBA00004799"/>
    </source>
</evidence>
<evidence type="ECO:0000256" key="12">
    <source>
        <dbReference type="ARBA" id="ARBA00022842"/>
    </source>
</evidence>
<evidence type="ECO:0000256" key="5">
    <source>
        <dbReference type="ARBA" id="ARBA00013023"/>
    </source>
</evidence>
<dbReference type="InterPro" id="IPR018109">
    <property type="entry name" value="Folylpolyglutamate_synth_CS"/>
</dbReference>
<evidence type="ECO:0000256" key="16">
    <source>
        <dbReference type="ARBA" id="ARBA00032510"/>
    </source>
</evidence>
<dbReference type="Proteomes" id="UP000266385">
    <property type="component" value="Unassembled WGS sequence"/>
</dbReference>
<keyword evidence="9" id="KW-0479">Metal-binding</keyword>
<dbReference type="GO" id="GO:0046654">
    <property type="term" value="P:tetrahydrofolate biosynthetic process"/>
    <property type="evidence" value="ECO:0007669"/>
    <property type="project" value="UniProtKB-UniPathway"/>
</dbReference>
<evidence type="ECO:0000256" key="6">
    <source>
        <dbReference type="ARBA" id="ARBA00013025"/>
    </source>
</evidence>
<evidence type="ECO:0000256" key="17">
    <source>
        <dbReference type="ARBA" id="ARBA00047493"/>
    </source>
</evidence>
<dbReference type="Pfam" id="PF02875">
    <property type="entry name" value="Mur_ligase_C"/>
    <property type="match status" value="1"/>
</dbReference>
<dbReference type="PANTHER" id="PTHR11136:SF0">
    <property type="entry name" value="DIHYDROFOLATE SYNTHETASE-RELATED"/>
    <property type="match status" value="1"/>
</dbReference>
<dbReference type="EMBL" id="QWFX01000006">
    <property type="protein sequence ID" value="RIJ30516.1"/>
    <property type="molecule type" value="Genomic_DNA"/>
</dbReference>
<evidence type="ECO:0000256" key="18">
    <source>
        <dbReference type="ARBA" id="ARBA00047808"/>
    </source>
</evidence>
<evidence type="ECO:0000256" key="7">
    <source>
        <dbReference type="ARBA" id="ARBA00019357"/>
    </source>
</evidence>
<comment type="catalytic activity">
    <reaction evidence="18">
        <text>10-formyltetrahydrofolyl-(gamma-L-Glu)(n) + L-glutamate + ATP = 10-formyltetrahydrofolyl-(gamma-L-Glu)(n+1) + ADP + phosphate + H(+)</text>
        <dbReference type="Rhea" id="RHEA:51904"/>
        <dbReference type="Rhea" id="RHEA-COMP:13088"/>
        <dbReference type="Rhea" id="RHEA-COMP:14300"/>
        <dbReference type="ChEBI" id="CHEBI:15378"/>
        <dbReference type="ChEBI" id="CHEBI:29985"/>
        <dbReference type="ChEBI" id="CHEBI:30616"/>
        <dbReference type="ChEBI" id="CHEBI:43474"/>
        <dbReference type="ChEBI" id="CHEBI:134413"/>
        <dbReference type="ChEBI" id="CHEBI:456216"/>
        <dbReference type="EC" id="6.3.2.17"/>
    </reaction>
</comment>
<dbReference type="Gene3D" id="3.90.190.20">
    <property type="entry name" value="Mur ligase, C-terminal domain"/>
    <property type="match status" value="1"/>
</dbReference>
<evidence type="ECO:0000256" key="1">
    <source>
        <dbReference type="ARBA" id="ARBA00002714"/>
    </source>
</evidence>
<keyword evidence="12" id="KW-0460">Magnesium</keyword>
<dbReference type="GO" id="GO:0004326">
    <property type="term" value="F:tetrahydrofolylpolyglutamate synthase activity"/>
    <property type="evidence" value="ECO:0007669"/>
    <property type="project" value="UniProtKB-EC"/>
</dbReference>
<evidence type="ECO:0000256" key="11">
    <source>
        <dbReference type="ARBA" id="ARBA00022840"/>
    </source>
</evidence>
<proteinExistence type="inferred from homology"/>
<keyword evidence="11 21" id="KW-0067">ATP-binding</keyword>
<evidence type="ECO:0000256" key="14">
    <source>
        <dbReference type="ARBA" id="ARBA00030048"/>
    </source>
</evidence>
<evidence type="ECO:0000256" key="13">
    <source>
        <dbReference type="ARBA" id="ARBA00022909"/>
    </source>
</evidence>
<evidence type="ECO:0000313" key="24">
    <source>
        <dbReference type="Proteomes" id="UP000266385"/>
    </source>
</evidence>
<dbReference type="GO" id="GO:0046656">
    <property type="term" value="P:folic acid biosynthetic process"/>
    <property type="evidence" value="ECO:0007669"/>
    <property type="project" value="UniProtKB-KW"/>
</dbReference>
<comment type="function">
    <text evidence="1">Functions in two distinct reactions of the de novo folate biosynthetic pathway. Catalyzes the addition of a glutamate residue to dihydropteroate (7,8-dihydropteroate or H2Pte) to form dihydrofolate (7,8-dihydrofolate monoglutamate or H2Pte-Glu). Also catalyzes successive additions of L-glutamate to tetrahydrofolate or 10-formyltetrahydrofolate or 5,10-methylenetetrahydrofolate, leading to folylpolyglutamate derivatives.</text>
</comment>
<dbReference type="UniPathway" id="UPA00077">
    <property type="reaction ID" value="UER00157"/>
</dbReference>